<organism evidence="8 9">
    <name type="scientific">Novosphingobium fluoreni</name>
    <dbReference type="NCBI Taxonomy" id="1391222"/>
    <lineage>
        <taxon>Bacteria</taxon>
        <taxon>Pseudomonadati</taxon>
        <taxon>Pseudomonadota</taxon>
        <taxon>Alphaproteobacteria</taxon>
        <taxon>Sphingomonadales</taxon>
        <taxon>Sphingomonadaceae</taxon>
        <taxon>Novosphingobium</taxon>
    </lineage>
</organism>
<comment type="cofactor">
    <cofactor evidence="1 5">
        <name>FAD</name>
        <dbReference type="ChEBI" id="CHEBI:57692"/>
    </cofactor>
</comment>
<keyword evidence="9" id="KW-1185">Reference proteome</keyword>
<dbReference type="SUPFAM" id="SSF51905">
    <property type="entry name" value="FAD/NAD(P)-binding domain"/>
    <property type="match status" value="1"/>
</dbReference>
<comment type="similarity">
    <text evidence="2 6">Belongs to the GMC oxidoreductase family.</text>
</comment>
<keyword evidence="4 5" id="KW-0274">FAD</keyword>
<dbReference type="AlphaFoldDB" id="A0A7W6BYZ2"/>
<evidence type="ECO:0000256" key="5">
    <source>
        <dbReference type="PIRSR" id="PIRSR000137-2"/>
    </source>
</evidence>
<dbReference type="InterPro" id="IPR012132">
    <property type="entry name" value="GMC_OxRdtase"/>
</dbReference>
<dbReference type="SUPFAM" id="SSF54373">
    <property type="entry name" value="FAD-linked reductases, C-terminal domain"/>
    <property type="match status" value="1"/>
</dbReference>
<dbReference type="Gene3D" id="3.30.560.10">
    <property type="entry name" value="Glucose Oxidase, domain 3"/>
    <property type="match status" value="1"/>
</dbReference>
<reference evidence="8 9" key="1">
    <citation type="submission" date="2020-08" db="EMBL/GenBank/DDBJ databases">
        <title>Genomic Encyclopedia of Type Strains, Phase IV (KMG-IV): sequencing the most valuable type-strain genomes for metagenomic binning, comparative biology and taxonomic classification.</title>
        <authorList>
            <person name="Goeker M."/>
        </authorList>
    </citation>
    <scope>NUCLEOTIDE SEQUENCE [LARGE SCALE GENOMIC DNA]</scope>
    <source>
        <strain evidence="8 9">DSM 27568</strain>
    </source>
</reference>
<feature type="domain" description="Glucose-methanol-choline oxidoreductase N-terminal" evidence="7">
    <location>
        <begin position="65"/>
        <end position="88"/>
    </location>
</feature>
<evidence type="ECO:0000256" key="4">
    <source>
        <dbReference type="ARBA" id="ARBA00022827"/>
    </source>
</evidence>
<dbReference type="InterPro" id="IPR000172">
    <property type="entry name" value="GMC_OxRdtase_N"/>
</dbReference>
<dbReference type="InterPro" id="IPR007867">
    <property type="entry name" value="GMC_OxRtase_C"/>
</dbReference>
<dbReference type="InterPro" id="IPR036188">
    <property type="entry name" value="FAD/NAD-bd_sf"/>
</dbReference>
<proteinExistence type="inferred from homology"/>
<dbReference type="PANTHER" id="PTHR11552:SF147">
    <property type="entry name" value="CHOLINE DEHYDROGENASE, MITOCHONDRIAL"/>
    <property type="match status" value="1"/>
</dbReference>
<dbReference type="GO" id="GO:0016614">
    <property type="term" value="F:oxidoreductase activity, acting on CH-OH group of donors"/>
    <property type="evidence" value="ECO:0007669"/>
    <property type="project" value="InterPro"/>
</dbReference>
<dbReference type="Proteomes" id="UP000561459">
    <property type="component" value="Unassembled WGS sequence"/>
</dbReference>
<keyword evidence="3 6" id="KW-0285">Flavoprotein</keyword>
<evidence type="ECO:0000256" key="1">
    <source>
        <dbReference type="ARBA" id="ARBA00001974"/>
    </source>
</evidence>
<accession>A0A7W6BYZ2</accession>
<evidence type="ECO:0000256" key="6">
    <source>
        <dbReference type="RuleBase" id="RU003968"/>
    </source>
</evidence>
<evidence type="ECO:0000259" key="7">
    <source>
        <dbReference type="PROSITE" id="PS00623"/>
    </source>
</evidence>
<sequence>MMAARLSENTSSRVLLVEEGGEGDSMLVRMPKGFGKSLMDANLTSYHPAQFDRGDGKGTDMWVRGKMLGGSSAVNGMVWIRGQPADWDQIESLGNPGWSWNDMSSYFRRLEDHALGDNGVRGVGGPIKITDNPNKTPLHKAFLRAGTQMGLRIKEDQNELDQEGIGYLQWNIDSNGRRCSAARGFLKPARSRPNLAVETGVRINRVIMDGNRAVGVEGERNGEAVTFHTHGEVILCAGGLASPKILQLSGIGNSDRLRKAGVPVVIDSPMIGFNMREHCLLQLGFRIRDMRYSLNRSFSGPRLVGNVVRWALTGSGPLAWGSHEMAAFVRSSRQSNRADSQIMFTPFSLDPASPIKFEEEPGVTVFSYPLRPDSQGHILITSSDPSAPPDIDINYLDTQHDRDVSIASIRYIRELMGQPALRDFVVGETEPTVSAQTDEEILAAFRRYAVPGYHACGTVAMGTGYPLDERLRVRGAQNLRVADCSVFPEMLSGNTNAPTMALAWRASDLIRQDRLT</sequence>
<dbReference type="EMBL" id="JACIDY010000004">
    <property type="protein sequence ID" value="MBB3940504.1"/>
    <property type="molecule type" value="Genomic_DNA"/>
</dbReference>
<dbReference type="Gene3D" id="3.50.50.60">
    <property type="entry name" value="FAD/NAD(P)-binding domain"/>
    <property type="match status" value="1"/>
</dbReference>
<protein>
    <submittedName>
        <fullName evidence="8">Choline dehydrogenase-like flavoprotein</fullName>
    </submittedName>
</protein>
<dbReference type="PIRSF" id="PIRSF000137">
    <property type="entry name" value="Alcohol_oxidase"/>
    <property type="match status" value="1"/>
</dbReference>
<evidence type="ECO:0000256" key="2">
    <source>
        <dbReference type="ARBA" id="ARBA00010790"/>
    </source>
</evidence>
<dbReference type="PANTHER" id="PTHR11552">
    <property type="entry name" value="GLUCOSE-METHANOL-CHOLINE GMC OXIDOREDUCTASE"/>
    <property type="match status" value="1"/>
</dbReference>
<name>A0A7W6BYZ2_9SPHN</name>
<dbReference type="PROSITE" id="PS00623">
    <property type="entry name" value="GMC_OXRED_1"/>
    <property type="match status" value="1"/>
</dbReference>
<evidence type="ECO:0000313" key="9">
    <source>
        <dbReference type="Proteomes" id="UP000561459"/>
    </source>
</evidence>
<dbReference type="Pfam" id="PF00732">
    <property type="entry name" value="GMC_oxred_N"/>
    <property type="match status" value="1"/>
</dbReference>
<dbReference type="GO" id="GO:0050660">
    <property type="term" value="F:flavin adenine dinucleotide binding"/>
    <property type="evidence" value="ECO:0007669"/>
    <property type="project" value="InterPro"/>
</dbReference>
<gene>
    <name evidence="8" type="ORF">GGR39_002161</name>
</gene>
<evidence type="ECO:0000256" key="3">
    <source>
        <dbReference type="ARBA" id="ARBA00022630"/>
    </source>
</evidence>
<feature type="binding site" evidence="5">
    <location>
        <begin position="75"/>
        <end position="78"/>
    </location>
    <ligand>
        <name>FAD</name>
        <dbReference type="ChEBI" id="CHEBI:57692"/>
    </ligand>
</feature>
<comment type="caution">
    <text evidence="8">The sequence shown here is derived from an EMBL/GenBank/DDBJ whole genome shotgun (WGS) entry which is preliminary data.</text>
</comment>
<evidence type="ECO:0000313" key="8">
    <source>
        <dbReference type="EMBL" id="MBB3940504.1"/>
    </source>
</evidence>
<dbReference type="Pfam" id="PF05199">
    <property type="entry name" value="GMC_oxred_C"/>
    <property type="match status" value="1"/>
</dbReference>